<feature type="transmembrane region" description="Helical" evidence="6">
    <location>
        <begin position="255"/>
        <end position="276"/>
    </location>
</feature>
<feature type="transmembrane region" description="Helical" evidence="6">
    <location>
        <begin position="288"/>
        <end position="308"/>
    </location>
</feature>
<dbReference type="PROSITE" id="PS50850">
    <property type="entry name" value="MFS"/>
    <property type="match status" value="1"/>
</dbReference>
<feature type="transmembrane region" description="Helical" evidence="6">
    <location>
        <begin position="189"/>
        <end position="210"/>
    </location>
</feature>
<dbReference type="Pfam" id="PF07690">
    <property type="entry name" value="MFS_1"/>
    <property type="match status" value="1"/>
</dbReference>
<keyword evidence="4 6" id="KW-0472">Membrane</keyword>
<feature type="transmembrane region" description="Helical" evidence="6">
    <location>
        <begin position="320"/>
        <end position="338"/>
    </location>
</feature>
<dbReference type="SUPFAM" id="SSF103473">
    <property type="entry name" value="MFS general substrate transporter"/>
    <property type="match status" value="1"/>
</dbReference>
<name>A0A3D9T938_9ACTN</name>
<keyword evidence="3 6" id="KW-1133">Transmembrane helix</keyword>
<organism evidence="9 10">
    <name type="scientific">Thermomonospora umbrina</name>
    <dbReference type="NCBI Taxonomy" id="111806"/>
    <lineage>
        <taxon>Bacteria</taxon>
        <taxon>Bacillati</taxon>
        <taxon>Actinomycetota</taxon>
        <taxon>Actinomycetes</taxon>
        <taxon>Streptosporangiales</taxon>
        <taxon>Thermomonosporaceae</taxon>
        <taxon>Thermomonospora</taxon>
    </lineage>
</organism>
<feature type="transmembrane region" description="Helical" evidence="6">
    <location>
        <begin position="35"/>
        <end position="55"/>
    </location>
</feature>
<feature type="region of interest" description="Disordered" evidence="5">
    <location>
        <begin position="449"/>
        <end position="479"/>
    </location>
</feature>
<feature type="transmembrane region" description="Helical" evidence="6">
    <location>
        <begin position="387"/>
        <end position="404"/>
    </location>
</feature>
<dbReference type="RefSeq" id="WP_211328902.1">
    <property type="nucleotide sequence ID" value="NZ_QTTT01000001.1"/>
</dbReference>
<evidence type="ECO:0000259" key="8">
    <source>
        <dbReference type="PROSITE" id="PS50850"/>
    </source>
</evidence>
<keyword evidence="7" id="KW-0732">Signal</keyword>
<dbReference type="Proteomes" id="UP000256661">
    <property type="component" value="Unassembled WGS sequence"/>
</dbReference>
<dbReference type="GO" id="GO:0022857">
    <property type="term" value="F:transmembrane transporter activity"/>
    <property type="evidence" value="ECO:0007669"/>
    <property type="project" value="InterPro"/>
</dbReference>
<feature type="domain" description="Major facilitator superfamily (MFS) profile" evidence="8">
    <location>
        <begin position="1"/>
        <end position="448"/>
    </location>
</feature>
<evidence type="ECO:0000256" key="5">
    <source>
        <dbReference type="SAM" id="MobiDB-lite"/>
    </source>
</evidence>
<accession>A0A3D9T938</accession>
<dbReference type="InterPro" id="IPR036259">
    <property type="entry name" value="MFS_trans_sf"/>
</dbReference>
<gene>
    <name evidence="9" type="ORF">DFJ69_6775</name>
</gene>
<evidence type="ECO:0000313" key="9">
    <source>
        <dbReference type="EMBL" id="REF01175.1"/>
    </source>
</evidence>
<dbReference type="CDD" id="cd17321">
    <property type="entry name" value="MFS_MMR_MDR_like"/>
    <property type="match status" value="1"/>
</dbReference>
<evidence type="ECO:0000256" key="1">
    <source>
        <dbReference type="ARBA" id="ARBA00004651"/>
    </source>
</evidence>
<feature type="transmembrane region" description="Helical" evidence="6">
    <location>
        <begin position="92"/>
        <end position="114"/>
    </location>
</feature>
<feature type="transmembrane region" description="Helical" evidence="6">
    <location>
        <begin position="424"/>
        <end position="443"/>
    </location>
</feature>
<dbReference type="EMBL" id="QTTT01000001">
    <property type="protein sequence ID" value="REF01175.1"/>
    <property type="molecule type" value="Genomic_DNA"/>
</dbReference>
<evidence type="ECO:0000256" key="7">
    <source>
        <dbReference type="SAM" id="SignalP"/>
    </source>
</evidence>
<dbReference type="InterPro" id="IPR020846">
    <property type="entry name" value="MFS_dom"/>
</dbReference>
<feature type="chain" id="PRO_5017622443" evidence="7">
    <location>
        <begin position="28"/>
        <end position="479"/>
    </location>
</feature>
<dbReference type="PANTHER" id="PTHR42718">
    <property type="entry name" value="MAJOR FACILITATOR SUPERFAMILY MULTIDRUG TRANSPORTER MFSC"/>
    <property type="match status" value="1"/>
</dbReference>
<dbReference type="GO" id="GO:0005886">
    <property type="term" value="C:plasma membrane"/>
    <property type="evidence" value="ECO:0007669"/>
    <property type="project" value="UniProtKB-SubCell"/>
</dbReference>
<evidence type="ECO:0000256" key="4">
    <source>
        <dbReference type="ARBA" id="ARBA00023136"/>
    </source>
</evidence>
<feature type="transmembrane region" description="Helical" evidence="6">
    <location>
        <begin position="344"/>
        <end position="366"/>
    </location>
</feature>
<keyword evidence="10" id="KW-1185">Reference proteome</keyword>
<dbReference type="PANTHER" id="PTHR42718:SF49">
    <property type="entry name" value="EXPORT PROTEIN"/>
    <property type="match status" value="1"/>
</dbReference>
<feature type="signal peptide" evidence="7">
    <location>
        <begin position="1"/>
        <end position="27"/>
    </location>
</feature>
<proteinExistence type="predicted"/>
<feature type="transmembrane region" description="Helical" evidence="6">
    <location>
        <begin position="67"/>
        <end position="86"/>
    </location>
</feature>
<reference evidence="9 10" key="1">
    <citation type="submission" date="2018-08" db="EMBL/GenBank/DDBJ databases">
        <title>Sequencing the genomes of 1000 actinobacteria strains.</title>
        <authorList>
            <person name="Klenk H.-P."/>
        </authorList>
    </citation>
    <scope>NUCLEOTIDE SEQUENCE [LARGE SCALE GENOMIC DNA]</scope>
    <source>
        <strain evidence="9 10">DSM 43927</strain>
    </source>
</reference>
<comment type="caution">
    <text evidence="9">The sequence shown here is derived from an EMBL/GenBank/DDBJ whole genome shotgun (WGS) entry which is preliminary data.</text>
</comment>
<evidence type="ECO:0000256" key="3">
    <source>
        <dbReference type="ARBA" id="ARBA00022989"/>
    </source>
</evidence>
<comment type="subcellular location">
    <subcellularLocation>
        <location evidence="1">Cell membrane</location>
        <topology evidence="1">Multi-pass membrane protein</topology>
    </subcellularLocation>
</comment>
<evidence type="ECO:0000313" key="10">
    <source>
        <dbReference type="Proteomes" id="UP000256661"/>
    </source>
</evidence>
<evidence type="ECO:0000256" key="2">
    <source>
        <dbReference type="ARBA" id="ARBA00022692"/>
    </source>
</evidence>
<dbReference type="Gene3D" id="1.20.1250.20">
    <property type="entry name" value="MFS general substrate transporter like domains"/>
    <property type="match status" value="1"/>
</dbReference>
<keyword evidence="2 6" id="KW-0812">Transmembrane</keyword>
<feature type="transmembrane region" description="Helical" evidence="6">
    <location>
        <begin position="156"/>
        <end position="177"/>
    </location>
</feature>
<dbReference type="AlphaFoldDB" id="A0A3D9T938"/>
<protein>
    <submittedName>
        <fullName evidence="9">MFS transporter</fullName>
    </submittedName>
</protein>
<evidence type="ECO:0000256" key="6">
    <source>
        <dbReference type="SAM" id="Phobius"/>
    </source>
</evidence>
<sequence length="479" mass="47693">MLVLPSAATLLALMNYCAPMTTLTATAAGLGAGSAAQVWMLSGISLGLGATLLVAGGLADDRGRRRVFAAGAVLLSAASVVCAAAPDAGTFVAGRIAQGVGSAALIATGLGIIGHAYTGGPERARATGIWGAMLGAGIALGPIASSALAEAVHWRLWYWFTAVAALPLALAALRLLPESRADRRRGQDLWGALTMTAGVAALMTAITLGGDGWGRPVVLGLFAAAAGLLGVFCLVESRRREPMLDLRLFRHPGFVVSVLGALFTGLAVIGIMSYLSTVLERTLGLSPLGTSMVFGLWSGMAFLVALQARRLAPVLSARHLLAVGLLLSAVGEAGLLGTGPGDSWWRLVPGLAVAGVGSGLANAVLARLAVESVPADRAAMGAGAGNTARYVGASIGVAMVVALATAGGGGDAADPEALARGADLAIMVSAALALIAAVLAALIRDGGPTAGGSPAEAERQRGLDGNLRQGGVGDGDELP</sequence>
<feature type="transmembrane region" description="Helical" evidence="6">
    <location>
        <begin position="216"/>
        <end position="235"/>
    </location>
</feature>
<feature type="transmembrane region" description="Helical" evidence="6">
    <location>
        <begin position="126"/>
        <end position="144"/>
    </location>
</feature>
<dbReference type="InterPro" id="IPR011701">
    <property type="entry name" value="MFS"/>
</dbReference>
<dbReference type="Gene3D" id="1.20.1720.10">
    <property type="entry name" value="Multidrug resistance protein D"/>
    <property type="match status" value="1"/>
</dbReference>